<dbReference type="AlphaFoldDB" id="A0A660S6M7"/>
<dbReference type="Gene3D" id="3.20.130.10">
    <property type="entry name" value="Fe-S hydro-lyase, tartrate dehydratase beta-type, catalytic domain"/>
    <property type="match status" value="1"/>
</dbReference>
<comment type="caution">
    <text evidence="4">The sequence shown here is derived from an EMBL/GenBank/DDBJ whole genome shotgun (WGS) entry which is preliminary data.</text>
</comment>
<protein>
    <submittedName>
        <fullName evidence="4">Fe-S-containing hydro-lyase</fullName>
    </submittedName>
</protein>
<gene>
    <name evidence="4" type="ORF">DRP44_07705</name>
</gene>
<keyword evidence="2 4" id="KW-0456">Lyase</keyword>
<evidence type="ECO:0000256" key="1">
    <source>
        <dbReference type="ARBA" id="ARBA00008876"/>
    </source>
</evidence>
<dbReference type="NCBIfam" id="TIGR00723">
    <property type="entry name" value="ttdB_fumA_fumB"/>
    <property type="match status" value="1"/>
</dbReference>
<feature type="domain" description="Fe-S hydro-lyase tartrate dehydratase beta-type catalytic" evidence="3">
    <location>
        <begin position="5"/>
        <end position="176"/>
    </location>
</feature>
<proteinExistence type="inferred from homology"/>
<comment type="similarity">
    <text evidence="1">Belongs to the class-I fumarase family.</text>
</comment>
<dbReference type="NCBIfam" id="NF005310">
    <property type="entry name" value="PRK06842.1"/>
    <property type="match status" value="1"/>
</dbReference>
<dbReference type="Proteomes" id="UP000282321">
    <property type="component" value="Unassembled WGS sequence"/>
</dbReference>
<evidence type="ECO:0000256" key="2">
    <source>
        <dbReference type="ARBA" id="ARBA00023239"/>
    </source>
</evidence>
<accession>A0A660S6M7</accession>
<sequence length="187" mass="20309">MAEYRLETPLKDEDIEKLKIGDTVYLSGVIYTARDAAHKRLVDLIKDGKELPFDIKGAVIYYVGPAPAKPGYPIGSAGPTTSYRMDPYAPVLLDNGLKGMIGKGPRSKEVIDAMVRNKAVYFAATGGAAALIALSVVSAEVIAYEDLGTEAVRKLVVKDFPCIVANDMYGNDMYKEGVEQFIKRGKI</sequence>
<dbReference type="Pfam" id="PF05683">
    <property type="entry name" value="Fumerase_C"/>
    <property type="match status" value="1"/>
</dbReference>
<organism evidence="4 5">
    <name type="scientific">candidate division TA06 bacterium</name>
    <dbReference type="NCBI Taxonomy" id="2250710"/>
    <lineage>
        <taxon>Bacteria</taxon>
        <taxon>Bacteria division TA06</taxon>
    </lineage>
</organism>
<dbReference type="SUPFAM" id="SSF117457">
    <property type="entry name" value="FumA C-terminal domain-like"/>
    <property type="match status" value="1"/>
</dbReference>
<evidence type="ECO:0000313" key="4">
    <source>
        <dbReference type="EMBL" id="RKX64786.1"/>
    </source>
</evidence>
<dbReference type="PANTHER" id="PTHR43351:SF2">
    <property type="entry name" value="L(+)-TARTRATE DEHYDRATASE SUBUNIT BETA-RELATED"/>
    <property type="match status" value="1"/>
</dbReference>
<evidence type="ECO:0000313" key="5">
    <source>
        <dbReference type="Proteomes" id="UP000282321"/>
    </source>
</evidence>
<dbReference type="GO" id="GO:0016836">
    <property type="term" value="F:hydro-lyase activity"/>
    <property type="evidence" value="ECO:0007669"/>
    <property type="project" value="InterPro"/>
</dbReference>
<reference evidence="4 5" key="1">
    <citation type="submission" date="2018-06" db="EMBL/GenBank/DDBJ databases">
        <title>Extensive metabolic versatility and redundancy in microbially diverse, dynamic hydrothermal sediments.</title>
        <authorList>
            <person name="Dombrowski N."/>
            <person name="Teske A."/>
            <person name="Baker B.J."/>
        </authorList>
    </citation>
    <scope>NUCLEOTIDE SEQUENCE [LARGE SCALE GENOMIC DNA]</scope>
    <source>
        <strain evidence="4">B35_G9</strain>
    </source>
</reference>
<dbReference type="PANTHER" id="PTHR43351">
    <property type="entry name" value="L(+)-TARTRATE DEHYDRATASE SUBUNIT BETA"/>
    <property type="match status" value="1"/>
</dbReference>
<evidence type="ECO:0000259" key="3">
    <source>
        <dbReference type="Pfam" id="PF05683"/>
    </source>
</evidence>
<dbReference type="InterPro" id="IPR004647">
    <property type="entry name" value="Fe-S_hydro-lyase_TtdB-typ_cat"/>
</dbReference>
<name>A0A660S6M7_UNCT6</name>
<dbReference type="InterPro" id="IPR036660">
    <property type="entry name" value="Fe-S_hydroAse_TtdB_cat_sf"/>
</dbReference>
<dbReference type="EMBL" id="QNBC01000133">
    <property type="protein sequence ID" value="RKX64786.1"/>
    <property type="molecule type" value="Genomic_DNA"/>
</dbReference>